<dbReference type="AlphaFoldDB" id="A0A8T1MSW1"/>
<dbReference type="EMBL" id="NIRI02000042">
    <property type="protein sequence ID" value="KAG5452253.1"/>
    <property type="molecule type" value="Genomic_DNA"/>
</dbReference>
<reference evidence="1 2" key="1">
    <citation type="journal article" date="2018" name="Biotechnol. Adv.">
        <title>Improved genomic resources and new bioinformatic workflow for the carcinogenic parasite Clonorchis sinensis: Biotechnological implications.</title>
        <authorList>
            <person name="Wang D."/>
            <person name="Korhonen P.K."/>
            <person name="Gasser R.B."/>
            <person name="Young N.D."/>
        </authorList>
    </citation>
    <scope>NUCLEOTIDE SEQUENCE [LARGE SCALE GENOMIC DNA]</scope>
    <source>
        <strain evidence="1">Cs-k2</strain>
    </source>
</reference>
<dbReference type="Proteomes" id="UP000286415">
    <property type="component" value="Unassembled WGS sequence"/>
</dbReference>
<organism evidence="1 2">
    <name type="scientific">Clonorchis sinensis</name>
    <name type="common">Chinese liver fluke</name>
    <dbReference type="NCBI Taxonomy" id="79923"/>
    <lineage>
        <taxon>Eukaryota</taxon>
        <taxon>Metazoa</taxon>
        <taxon>Spiralia</taxon>
        <taxon>Lophotrochozoa</taxon>
        <taxon>Platyhelminthes</taxon>
        <taxon>Trematoda</taxon>
        <taxon>Digenea</taxon>
        <taxon>Opisthorchiida</taxon>
        <taxon>Opisthorchiata</taxon>
        <taxon>Opisthorchiidae</taxon>
        <taxon>Clonorchis</taxon>
    </lineage>
</organism>
<evidence type="ECO:0000313" key="2">
    <source>
        <dbReference type="Proteomes" id="UP000286415"/>
    </source>
</evidence>
<protein>
    <submittedName>
        <fullName evidence="1">Uncharacterized protein</fullName>
    </submittedName>
</protein>
<proteinExistence type="predicted"/>
<gene>
    <name evidence="1" type="ORF">CSKR_201629</name>
</gene>
<sequence>MTDSMTDSTGCLVEALEESKAAKALTSMGIHCKTVLRRADFTGHVKAWNMLSDSPPQAHRRPFFSAGDARAICFYLFEFLTFDLLLNRSGLTGRASNFRCLYS</sequence>
<reference evidence="1 2" key="2">
    <citation type="journal article" date="2021" name="Genomics">
        <title>High-quality reference genome for Clonorchis sinensis.</title>
        <authorList>
            <person name="Young N.D."/>
            <person name="Stroehlein A.J."/>
            <person name="Kinkar L."/>
            <person name="Wang T."/>
            <person name="Sohn W.M."/>
            <person name="Chang B.C.H."/>
            <person name="Kaur P."/>
            <person name="Weisz D."/>
            <person name="Dudchenko O."/>
            <person name="Aiden E.L."/>
            <person name="Korhonen P.K."/>
            <person name="Gasser R.B."/>
        </authorList>
    </citation>
    <scope>NUCLEOTIDE SEQUENCE [LARGE SCALE GENOMIC DNA]</scope>
    <source>
        <strain evidence="1">Cs-k2</strain>
    </source>
</reference>
<evidence type="ECO:0000313" key="1">
    <source>
        <dbReference type="EMBL" id="KAG5452253.1"/>
    </source>
</evidence>
<keyword evidence="2" id="KW-1185">Reference proteome</keyword>
<comment type="caution">
    <text evidence="1">The sequence shown here is derived from an EMBL/GenBank/DDBJ whole genome shotgun (WGS) entry which is preliminary data.</text>
</comment>
<name>A0A8T1MSW1_CLOSI</name>
<accession>A0A8T1MSW1</accession>
<feature type="non-terminal residue" evidence="1">
    <location>
        <position position="103"/>
    </location>
</feature>